<evidence type="ECO:0000256" key="5">
    <source>
        <dbReference type="ARBA" id="ARBA00022833"/>
    </source>
</evidence>
<proteinExistence type="inferred from homology"/>
<evidence type="ECO:0000256" key="2">
    <source>
        <dbReference type="ARBA" id="ARBA00022562"/>
    </source>
</evidence>
<keyword evidence="3" id="KW-0479">Metal-binding</keyword>
<dbReference type="Proteomes" id="UP000152314">
    <property type="component" value="Segment"/>
</dbReference>
<evidence type="ECO:0000256" key="6">
    <source>
        <dbReference type="ARBA" id="ARBA00022870"/>
    </source>
</evidence>
<dbReference type="RefSeq" id="YP_009173950.1">
    <property type="nucleotide sequence ID" value="NC_028099.1"/>
</dbReference>
<keyword evidence="1" id="KW-0597">Phosphoprotein</keyword>
<organism evidence="9 10">
    <name type="scientific">Felid gammaherpesvirus 1</name>
    <dbReference type="NCBI Taxonomy" id="2560468"/>
    <lineage>
        <taxon>Viruses</taxon>
        <taxon>Duplodnaviria</taxon>
        <taxon>Heunggongvirae</taxon>
        <taxon>Peploviricota</taxon>
        <taxon>Herviviricetes</taxon>
        <taxon>Herpesvirales</taxon>
        <taxon>Orthoherpesviridae</taxon>
        <taxon>Gammaherpesvirinae</taxon>
        <taxon>Percavirus</taxon>
        <taxon>Percavirus felidgamma1</taxon>
    </lineage>
</organism>
<evidence type="ECO:0000256" key="7">
    <source>
        <dbReference type="ARBA" id="ARBA00023136"/>
    </source>
</evidence>
<feature type="compositionally biased region" description="Basic residues" evidence="8">
    <location>
        <begin position="23"/>
        <end position="40"/>
    </location>
</feature>
<keyword evidence="2" id="KW-1048">Host nucleus</keyword>
<dbReference type="KEGG" id="vg:26100464"/>
<evidence type="ECO:0000313" key="10">
    <source>
        <dbReference type="Proteomes" id="UP000152314"/>
    </source>
</evidence>
<keyword evidence="10" id="KW-1185">Reference proteome</keyword>
<keyword evidence="5" id="KW-0862">Zinc</keyword>
<keyword evidence="4" id="KW-0863">Zinc-finger</keyword>
<dbReference type="InterPro" id="IPR021152">
    <property type="entry name" value="Herpes_UL31"/>
</dbReference>
<sequence>MPSTHHKFMSKISNMPPSYSKSTKSKKSQKSYKSNKSKSRRHLIHPYKSYTGMHCKTISISHEDFFYGISANKEFGRDFLREMDTPICTSSAICLPVDINQVAPGRCILLSPFGHTANMGFYCNYCSQTLNNSQICNFNPQPSNKSMYMGQNEELCSVALSFYNNAEKVVQHKGFYLSLLSNSMHLVKQSFKQPSLFYGYLVLKTFYQDIIPLFKEGEDKTITMYVTFKMDSLHIGETCLRLLTDNIKNYKIIIDCIKQVYVIKIFPQNPEEKTPTIPENSICDAVAALDFTDELKQELINSYELIAAF</sequence>
<feature type="region of interest" description="Disordered" evidence="8">
    <location>
        <begin position="1"/>
        <end position="40"/>
    </location>
</feature>
<dbReference type="OrthoDB" id="9041at10239"/>
<keyword evidence="7" id="KW-0472">Membrane</keyword>
<protein>
    <submittedName>
        <fullName evidence="9">ORF69</fullName>
    </submittedName>
</protein>
<dbReference type="GO" id="GO:0046765">
    <property type="term" value="P:viral budding from nuclear membrane"/>
    <property type="evidence" value="ECO:0007669"/>
    <property type="project" value="InterPro"/>
</dbReference>
<dbReference type="GO" id="GO:0008270">
    <property type="term" value="F:zinc ion binding"/>
    <property type="evidence" value="ECO:0007669"/>
    <property type="project" value="UniProtKB-KW"/>
</dbReference>
<name>A0A0M4M164_9GAMA</name>
<reference evidence="9 10" key="1">
    <citation type="journal article" date="2015" name="Genome Announc.">
        <title>First Complete Genome Sequence of Felis catus Gammaherpesvirus 1.</title>
        <authorList>
            <person name="Troyer R.M."/>
            <person name="Lee J.S."/>
            <person name="Vuyisich M."/>
            <person name="Chain P."/>
            <person name="Lo C.C."/>
            <person name="Kronmiller B."/>
            <person name="Bracha S."/>
            <person name="Avery A.C."/>
            <person name="VandeWoude S."/>
        </authorList>
    </citation>
    <scope>NUCLEOTIDE SEQUENCE [LARGE SCALE GENOMIC DNA]</scope>
    <source>
        <strain evidence="9">31286</strain>
    </source>
</reference>
<dbReference type="Pfam" id="PF02718">
    <property type="entry name" value="Herpes_UL31"/>
    <property type="match status" value="1"/>
</dbReference>
<keyword evidence="6" id="KW-1043">Host membrane</keyword>
<evidence type="ECO:0000256" key="8">
    <source>
        <dbReference type="SAM" id="MobiDB-lite"/>
    </source>
</evidence>
<dbReference type="GeneID" id="26100464"/>
<evidence type="ECO:0000256" key="3">
    <source>
        <dbReference type="ARBA" id="ARBA00022723"/>
    </source>
</evidence>
<accession>A0A0M4M164</accession>
<evidence type="ECO:0000313" key="9">
    <source>
        <dbReference type="EMBL" id="ALE14785.1"/>
    </source>
</evidence>
<evidence type="ECO:0000256" key="4">
    <source>
        <dbReference type="ARBA" id="ARBA00022771"/>
    </source>
</evidence>
<dbReference type="EMBL" id="KT595939">
    <property type="protein sequence ID" value="ALE14785.1"/>
    <property type="molecule type" value="Genomic_DNA"/>
</dbReference>
<dbReference type="HAMAP" id="MF_04023">
    <property type="entry name" value="HSV_NEC1"/>
    <property type="match status" value="1"/>
</dbReference>
<evidence type="ECO:0000256" key="1">
    <source>
        <dbReference type="ARBA" id="ARBA00022553"/>
    </source>
</evidence>